<evidence type="ECO:0000313" key="2">
    <source>
        <dbReference type="EMBL" id="MFC4159139.1"/>
    </source>
</evidence>
<dbReference type="EMBL" id="JBHSBU010000001">
    <property type="protein sequence ID" value="MFC4159139.1"/>
    <property type="molecule type" value="Genomic_DNA"/>
</dbReference>
<comment type="caution">
    <text evidence="2">The sequence shown here is derived from an EMBL/GenBank/DDBJ whole genome shotgun (WGS) entry which is preliminary data.</text>
</comment>
<evidence type="ECO:0000256" key="1">
    <source>
        <dbReference type="SAM" id="MobiDB-lite"/>
    </source>
</evidence>
<feature type="compositionally biased region" description="Pro residues" evidence="1">
    <location>
        <begin position="52"/>
        <end position="128"/>
    </location>
</feature>
<dbReference type="RefSeq" id="WP_378162574.1">
    <property type="nucleotide sequence ID" value="NZ_JBHSBU010000001.1"/>
</dbReference>
<organism evidence="2 3">
    <name type="scientific">Chitinimonas lacunae</name>
    <dbReference type="NCBI Taxonomy" id="1963018"/>
    <lineage>
        <taxon>Bacteria</taxon>
        <taxon>Pseudomonadati</taxon>
        <taxon>Pseudomonadota</taxon>
        <taxon>Betaproteobacteria</taxon>
        <taxon>Neisseriales</taxon>
        <taxon>Chitinibacteraceae</taxon>
        <taxon>Chitinimonas</taxon>
    </lineage>
</organism>
<evidence type="ECO:0000313" key="3">
    <source>
        <dbReference type="Proteomes" id="UP001595791"/>
    </source>
</evidence>
<dbReference type="PRINTS" id="PR01217">
    <property type="entry name" value="PRICHEXTENSN"/>
</dbReference>
<protein>
    <submittedName>
        <fullName evidence="2">Energy transducer TonB</fullName>
    </submittedName>
</protein>
<gene>
    <name evidence="2" type="ORF">ACFOW7_07185</name>
</gene>
<keyword evidence="3" id="KW-1185">Reference proteome</keyword>
<feature type="region of interest" description="Disordered" evidence="1">
    <location>
        <begin position="45"/>
        <end position="131"/>
    </location>
</feature>
<accession>A0ABV8MM73</accession>
<dbReference type="Gene3D" id="3.30.1150.10">
    <property type="match status" value="1"/>
</dbReference>
<dbReference type="Proteomes" id="UP001595791">
    <property type="component" value="Unassembled WGS sequence"/>
</dbReference>
<proteinExistence type="predicted"/>
<sequence length="237" mass="25275">MSSLYRYRDIVSALPAALVVAALVGGGFKNATSVKPKYEAPVEVQLIDESEIPPPPPPPPPPPEPTPPPPEPAPAPQPAPEPPKPAPVPVQTPVPDPSPTPPPPPPKAETPPPKADTPPPPPPQPPAPKVSNSAAIEGAYIAKLRNYLEQVKRYPTGKEASLQRPEGKVEVWLLVARDGRVIDSGIDKPADSMLLNAATRDFLKRVTKVEHIPDDAFAGKDSQRFTAVLTYTPPQQE</sequence>
<reference evidence="3" key="1">
    <citation type="journal article" date="2019" name="Int. J. Syst. Evol. Microbiol.">
        <title>The Global Catalogue of Microorganisms (GCM) 10K type strain sequencing project: providing services to taxonomists for standard genome sequencing and annotation.</title>
        <authorList>
            <consortium name="The Broad Institute Genomics Platform"/>
            <consortium name="The Broad Institute Genome Sequencing Center for Infectious Disease"/>
            <person name="Wu L."/>
            <person name="Ma J."/>
        </authorList>
    </citation>
    <scope>NUCLEOTIDE SEQUENCE [LARGE SCALE GENOMIC DNA]</scope>
    <source>
        <strain evidence="3">LMG 29894</strain>
    </source>
</reference>
<name>A0ABV8MM73_9NEIS</name>
<dbReference type="SUPFAM" id="SSF74653">
    <property type="entry name" value="TolA/TonB C-terminal domain"/>
    <property type="match status" value="1"/>
</dbReference>